<dbReference type="EMBL" id="BMLY01000005">
    <property type="protein sequence ID" value="GGP27144.1"/>
    <property type="molecule type" value="Genomic_DNA"/>
</dbReference>
<dbReference type="InterPro" id="IPR029068">
    <property type="entry name" value="Glyas_Bleomycin-R_OHBP_Dase"/>
</dbReference>
<sequence>MMNIEKSGIVLLTGRYEQCVRFYHEVMGLPILFSKPTLTCLQFGHAYLMVESGGIAKESEKHRGENPVVIRFNVEEVEATAEALRAKGVLIQVMHFEWGVIGVFHDPDGNRCELKNSDALFQRGAA</sequence>
<dbReference type="InterPro" id="IPR037523">
    <property type="entry name" value="VOC_core"/>
</dbReference>
<feature type="domain" description="VOC" evidence="1">
    <location>
        <begin position="5"/>
        <end position="117"/>
    </location>
</feature>
<evidence type="ECO:0000259" key="1">
    <source>
        <dbReference type="PROSITE" id="PS51819"/>
    </source>
</evidence>
<reference evidence="3" key="1">
    <citation type="journal article" date="2019" name="Int. J. Syst. Evol. Microbiol.">
        <title>The Global Catalogue of Microorganisms (GCM) 10K type strain sequencing project: providing services to taxonomists for standard genome sequencing and annotation.</title>
        <authorList>
            <consortium name="The Broad Institute Genomics Platform"/>
            <consortium name="The Broad Institute Genome Sequencing Center for Infectious Disease"/>
            <person name="Wu L."/>
            <person name="Ma J."/>
        </authorList>
    </citation>
    <scope>NUCLEOTIDE SEQUENCE [LARGE SCALE GENOMIC DNA]</scope>
    <source>
        <strain evidence="3">CGMCC 1.8860</strain>
    </source>
</reference>
<name>A0ABQ2PPI1_9NEIS</name>
<proteinExistence type="predicted"/>
<dbReference type="PROSITE" id="PS51819">
    <property type="entry name" value="VOC"/>
    <property type="match status" value="1"/>
</dbReference>
<comment type="caution">
    <text evidence="2">The sequence shown here is derived from an EMBL/GenBank/DDBJ whole genome shotgun (WGS) entry which is preliminary data.</text>
</comment>
<protein>
    <submittedName>
        <fullName evidence="2">Glyoxalase</fullName>
    </submittedName>
</protein>
<dbReference type="Pfam" id="PF00903">
    <property type="entry name" value="Glyoxalase"/>
    <property type="match status" value="1"/>
</dbReference>
<evidence type="ECO:0000313" key="3">
    <source>
        <dbReference type="Proteomes" id="UP000621859"/>
    </source>
</evidence>
<dbReference type="Proteomes" id="UP000621859">
    <property type="component" value="Unassembled WGS sequence"/>
</dbReference>
<keyword evidence="3" id="KW-1185">Reference proteome</keyword>
<dbReference type="Gene3D" id="3.10.180.10">
    <property type="entry name" value="2,3-Dihydroxybiphenyl 1,2-Dioxygenase, domain 1"/>
    <property type="match status" value="1"/>
</dbReference>
<dbReference type="RefSeq" id="WP_188695464.1">
    <property type="nucleotide sequence ID" value="NZ_BMLY01000005.1"/>
</dbReference>
<dbReference type="SUPFAM" id="SSF54593">
    <property type="entry name" value="Glyoxalase/Bleomycin resistance protein/Dihydroxybiphenyl dioxygenase"/>
    <property type="match status" value="1"/>
</dbReference>
<organism evidence="2 3">
    <name type="scientific">Silvimonas amylolytica</name>
    <dbReference type="NCBI Taxonomy" id="449663"/>
    <lineage>
        <taxon>Bacteria</taxon>
        <taxon>Pseudomonadati</taxon>
        <taxon>Pseudomonadota</taxon>
        <taxon>Betaproteobacteria</taxon>
        <taxon>Neisseriales</taxon>
        <taxon>Chitinibacteraceae</taxon>
        <taxon>Silvimonas</taxon>
    </lineage>
</organism>
<evidence type="ECO:0000313" key="2">
    <source>
        <dbReference type="EMBL" id="GGP27144.1"/>
    </source>
</evidence>
<dbReference type="InterPro" id="IPR004360">
    <property type="entry name" value="Glyas_Fos-R_dOase_dom"/>
</dbReference>
<accession>A0ABQ2PPI1</accession>
<gene>
    <name evidence="2" type="ORF">GCM10010971_29630</name>
</gene>